<dbReference type="OrthoDB" id="3688702at2"/>
<keyword evidence="4" id="KW-1185">Reference proteome</keyword>
<keyword evidence="2" id="KW-1133">Transmembrane helix</keyword>
<accession>A0A428WFK7</accession>
<protein>
    <submittedName>
        <fullName evidence="3">Uncharacterized protein</fullName>
    </submittedName>
</protein>
<reference evidence="3 4" key="1">
    <citation type="submission" date="2018-05" db="EMBL/GenBank/DDBJ databases">
        <title>Evolution of GPA BGCs.</title>
        <authorList>
            <person name="Waglechner N."/>
            <person name="Wright G.D."/>
        </authorList>
    </citation>
    <scope>NUCLEOTIDE SEQUENCE [LARGE SCALE GENOMIC DNA]</scope>
    <source>
        <strain evidence="3 4">DSM 5908</strain>
    </source>
</reference>
<evidence type="ECO:0000256" key="2">
    <source>
        <dbReference type="SAM" id="Phobius"/>
    </source>
</evidence>
<dbReference type="Proteomes" id="UP000286716">
    <property type="component" value="Unassembled WGS sequence"/>
</dbReference>
<proteinExistence type="predicted"/>
<comment type="caution">
    <text evidence="3">The sequence shown here is derived from an EMBL/GenBank/DDBJ whole genome shotgun (WGS) entry which is preliminary data.</text>
</comment>
<dbReference type="RefSeq" id="WP_020642853.1">
    <property type="nucleotide sequence ID" value="NZ_QHHU01000032.1"/>
</dbReference>
<dbReference type="AlphaFoldDB" id="A0A428WFK7"/>
<evidence type="ECO:0000256" key="1">
    <source>
        <dbReference type="SAM" id="MobiDB-lite"/>
    </source>
</evidence>
<keyword evidence="2" id="KW-0472">Membrane</keyword>
<evidence type="ECO:0000313" key="3">
    <source>
        <dbReference type="EMBL" id="RSM41842.1"/>
    </source>
</evidence>
<gene>
    <name evidence="3" type="ORF">DMA12_23115</name>
</gene>
<sequence length="217" mass="22860">MDQYRTEQVEDDEPPVGVRLDAGGNQTVSNSQLAGRDITNDHSTTHNDNSRRMRIGLGGLVLVLLFGGGVFAYNALTGPDGAMYEKGLAGAQHTAEQLRQAEIDRDSANWCLLASSNDSKTCHTMMGLAFASGNSLRAKLTDVRLGTATGDGNTASIPISAGGSQLGIVPMRWDGKRWELNPAAYALMLNNGGMAMSALETQHGCGALGGFTIGCKK</sequence>
<feature type="region of interest" description="Disordered" evidence="1">
    <location>
        <begin position="1"/>
        <end position="30"/>
    </location>
</feature>
<name>A0A428WFK7_AMYBA</name>
<organism evidence="3 4">
    <name type="scientific">Amycolatopsis balhimycina DSM 5908</name>
    <dbReference type="NCBI Taxonomy" id="1081091"/>
    <lineage>
        <taxon>Bacteria</taxon>
        <taxon>Bacillati</taxon>
        <taxon>Actinomycetota</taxon>
        <taxon>Actinomycetes</taxon>
        <taxon>Pseudonocardiales</taxon>
        <taxon>Pseudonocardiaceae</taxon>
        <taxon>Amycolatopsis</taxon>
    </lineage>
</organism>
<evidence type="ECO:0000313" key="4">
    <source>
        <dbReference type="Proteomes" id="UP000286716"/>
    </source>
</evidence>
<dbReference type="EMBL" id="QHHU01000032">
    <property type="protein sequence ID" value="RSM41842.1"/>
    <property type="molecule type" value="Genomic_DNA"/>
</dbReference>
<feature type="transmembrane region" description="Helical" evidence="2">
    <location>
        <begin position="55"/>
        <end position="76"/>
    </location>
</feature>
<keyword evidence="2" id="KW-0812">Transmembrane</keyword>